<sequence length="99" mass="10944">MSPWIQSDEIDGEDGLIGDRLGFEILREGIDRLLQGDEEIVRIEDQGRFFLALQLAAAPLPLQPSTLGEKILTGAIIVVFLSIPLLALFGLTQLIRIIF</sequence>
<name>A0ABT3G612_9BACT</name>
<feature type="transmembrane region" description="Helical" evidence="1">
    <location>
        <begin position="71"/>
        <end position="91"/>
    </location>
</feature>
<comment type="caution">
    <text evidence="2">The sequence shown here is derived from an EMBL/GenBank/DDBJ whole genome shotgun (WGS) entry which is preliminary data.</text>
</comment>
<gene>
    <name evidence="2" type="ORF">OJ996_16950</name>
</gene>
<keyword evidence="1" id="KW-1133">Transmembrane helix</keyword>
<proteinExistence type="predicted"/>
<keyword evidence="3" id="KW-1185">Reference proteome</keyword>
<evidence type="ECO:0000313" key="3">
    <source>
        <dbReference type="Proteomes" id="UP001165653"/>
    </source>
</evidence>
<evidence type="ECO:0000313" key="2">
    <source>
        <dbReference type="EMBL" id="MCW1915278.1"/>
    </source>
</evidence>
<dbReference type="RefSeq" id="WP_264514820.1">
    <property type="nucleotide sequence ID" value="NZ_JAPDDR010000008.1"/>
</dbReference>
<reference evidence="2" key="1">
    <citation type="submission" date="2022-10" db="EMBL/GenBank/DDBJ databases">
        <title>Luteolibacter sp. GHJ8, whole genome shotgun sequencing project.</title>
        <authorList>
            <person name="Zhao G."/>
            <person name="Shen L."/>
        </authorList>
    </citation>
    <scope>NUCLEOTIDE SEQUENCE</scope>
    <source>
        <strain evidence="2">GHJ8</strain>
    </source>
</reference>
<accession>A0ABT3G612</accession>
<protein>
    <submittedName>
        <fullName evidence="2">Uncharacterized protein</fullName>
    </submittedName>
</protein>
<dbReference type="EMBL" id="JAPDDR010000008">
    <property type="protein sequence ID" value="MCW1915278.1"/>
    <property type="molecule type" value="Genomic_DNA"/>
</dbReference>
<organism evidence="2 3">
    <name type="scientific">Luteolibacter rhizosphaerae</name>
    <dbReference type="NCBI Taxonomy" id="2989719"/>
    <lineage>
        <taxon>Bacteria</taxon>
        <taxon>Pseudomonadati</taxon>
        <taxon>Verrucomicrobiota</taxon>
        <taxon>Verrucomicrobiia</taxon>
        <taxon>Verrucomicrobiales</taxon>
        <taxon>Verrucomicrobiaceae</taxon>
        <taxon>Luteolibacter</taxon>
    </lineage>
</organism>
<evidence type="ECO:0000256" key="1">
    <source>
        <dbReference type="SAM" id="Phobius"/>
    </source>
</evidence>
<keyword evidence="1" id="KW-0472">Membrane</keyword>
<keyword evidence="1" id="KW-0812">Transmembrane</keyword>
<dbReference type="Proteomes" id="UP001165653">
    <property type="component" value="Unassembled WGS sequence"/>
</dbReference>